<feature type="domain" description="Tyr recombinase" evidence="3">
    <location>
        <begin position="236"/>
        <end position="447"/>
    </location>
</feature>
<dbReference type="InterPro" id="IPR050090">
    <property type="entry name" value="Tyrosine_recombinase_XerCD"/>
</dbReference>
<dbReference type="RefSeq" id="WP_286256539.1">
    <property type="nucleotide sequence ID" value="NZ_AP018448.1"/>
</dbReference>
<dbReference type="Proteomes" id="UP001321542">
    <property type="component" value="Chromosome"/>
</dbReference>
<evidence type="ECO:0000256" key="2">
    <source>
        <dbReference type="SAM" id="MobiDB-lite"/>
    </source>
</evidence>
<feature type="compositionally biased region" description="Polar residues" evidence="2">
    <location>
        <begin position="467"/>
        <end position="479"/>
    </location>
</feature>
<dbReference type="InterPro" id="IPR011010">
    <property type="entry name" value="DNA_brk_join_enz"/>
</dbReference>
<dbReference type="PANTHER" id="PTHR30349">
    <property type="entry name" value="PHAGE INTEGRASE-RELATED"/>
    <property type="match status" value="1"/>
</dbReference>
<evidence type="ECO:0000259" key="3">
    <source>
        <dbReference type="PROSITE" id="PS51898"/>
    </source>
</evidence>
<dbReference type="Gene3D" id="1.10.443.10">
    <property type="entry name" value="Intergrase catalytic core"/>
    <property type="match status" value="1"/>
</dbReference>
<reference evidence="4 5" key="2">
    <citation type="journal article" date="2023" name="ChemBioChem">
        <title>Acyltransferase Domain Exchange between Two Independent Type I Polyketide Synthases in the Same Producer Strain of Macrolide Antibiotics.</title>
        <authorList>
            <person name="Kudo F."/>
            <person name="Kishikawa K."/>
            <person name="Tsuboi K."/>
            <person name="Kido T."/>
            <person name="Usui T."/>
            <person name="Hashimoto J."/>
            <person name="Shin-Ya K."/>
            <person name="Miyanaga A."/>
            <person name="Eguchi T."/>
        </authorList>
    </citation>
    <scope>NUCLEOTIDE SEQUENCE [LARGE SCALE GENOMIC DNA]</scope>
    <source>
        <strain evidence="4 5">A-8890</strain>
    </source>
</reference>
<proteinExistence type="predicted"/>
<keyword evidence="5" id="KW-1185">Reference proteome</keyword>
<accession>A0ABN5VS18</accession>
<dbReference type="EMBL" id="AP018448">
    <property type="protein sequence ID" value="BBC36282.1"/>
    <property type="molecule type" value="Genomic_DNA"/>
</dbReference>
<dbReference type="PROSITE" id="PS51898">
    <property type="entry name" value="TYR_RECOMBINASE"/>
    <property type="match status" value="1"/>
</dbReference>
<feature type="region of interest" description="Disordered" evidence="2">
    <location>
        <begin position="449"/>
        <end position="508"/>
    </location>
</feature>
<protein>
    <recommendedName>
        <fullName evidence="3">Tyr recombinase domain-containing protein</fullName>
    </recommendedName>
</protein>
<dbReference type="InterPro" id="IPR002104">
    <property type="entry name" value="Integrase_catalytic"/>
</dbReference>
<gene>
    <name evidence="4" type="ORF">SGFS_075760</name>
</gene>
<keyword evidence="1" id="KW-0233">DNA recombination</keyword>
<dbReference type="SUPFAM" id="SSF56349">
    <property type="entry name" value="DNA breaking-rejoining enzymes"/>
    <property type="match status" value="1"/>
</dbReference>
<organism evidence="4 5">
    <name type="scientific">Streptomyces graminofaciens</name>
    <dbReference type="NCBI Taxonomy" id="68212"/>
    <lineage>
        <taxon>Bacteria</taxon>
        <taxon>Bacillati</taxon>
        <taxon>Actinomycetota</taxon>
        <taxon>Actinomycetes</taxon>
        <taxon>Kitasatosporales</taxon>
        <taxon>Streptomycetaceae</taxon>
        <taxon>Streptomyces</taxon>
    </lineage>
</organism>
<name>A0ABN5VS18_9ACTN</name>
<evidence type="ECO:0000313" key="4">
    <source>
        <dbReference type="EMBL" id="BBC36282.1"/>
    </source>
</evidence>
<reference evidence="4 5" key="1">
    <citation type="journal article" date="2010" name="ChemBioChem">
        <title>Cloning and characterization of the biosynthetic gene cluster of 16-membered macrolide antibiotic FD-891: involvement of a dual functional cytochrome P450 monooxygenase catalyzing epoxidation and hydroxylation.</title>
        <authorList>
            <person name="Kudo F."/>
            <person name="Motegi A."/>
            <person name="Mizoue K."/>
            <person name="Eguchi T."/>
        </authorList>
    </citation>
    <scope>NUCLEOTIDE SEQUENCE [LARGE SCALE GENOMIC DNA]</scope>
    <source>
        <strain evidence="4 5">A-8890</strain>
    </source>
</reference>
<dbReference type="PANTHER" id="PTHR30349:SF64">
    <property type="entry name" value="PROPHAGE INTEGRASE INTD-RELATED"/>
    <property type="match status" value="1"/>
</dbReference>
<evidence type="ECO:0000313" key="5">
    <source>
        <dbReference type="Proteomes" id="UP001321542"/>
    </source>
</evidence>
<evidence type="ECO:0000256" key="1">
    <source>
        <dbReference type="ARBA" id="ARBA00023172"/>
    </source>
</evidence>
<sequence length="508" mass="56194">MSSRSFKVRFYDTEVYKGKRKTTYTVRWSVNGNRRGRSFETSALAESFRATLRVAANNGEPFDVDTGLPVSQVAPAAELTWYEFALQYIDAKWPRISANNRKNTAKALTKATLALLRAELPGRFDPVDVRRALREYAFNNLRRDEAPPEVRTILSWIGRNSLPMTAWEDTRHLDAVLRALDTLLDGTPAAASSVRRERRILNVAIKYAVRQKNLTDNPLPTGKDEDAAPRVAEAVDKRSLLNPGQVAAVLAWIYARPRTGHRLHAFFATLYYAGLRPEEAVALRVGDATLPAEGWGQLLVHTAEPEVGSQWTDDGQVHETRHLKGRAEGDTRPVPVHPALVATLRDLIEADGLKPGGLLFPGEKGGLLAGSVFRRAWNKARAAVLPEHEYNSPTGKRVYDLRHTCLTTWLNNGVPPAQVAEWAGNSVPVLLATYARCVTGQLAALQERIEGPQRLPPVSPEQRDRTQNFGRFSGRTSAKSRVEPVPTGLPPSTPGSRPGLGVPRNRTR</sequence>
<dbReference type="Pfam" id="PF00589">
    <property type="entry name" value="Phage_integrase"/>
    <property type="match status" value="1"/>
</dbReference>
<dbReference type="InterPro" id="IPR013762">
    <property type="entry name" value="Integrase-like_cat_sf"/>
</dbReference>